<dbReference type="InterPro" id="IPR016032">
    <property type="entry name" value="Sig_transdc_resp-reg_C-effctor"/>
</dbReference>
<dbReference type="SMART" id="SM00421">
    <property type="entry name" value="HTH_LUXR"/>
    <property type="match status" value="1"/>
</dbReference>
<dbReference type="InterPro" id="IPR011006">
    <property type="entry name" value="CheY-like_superfamily"/>
</dbReference>
<dbReference type="SMART" id="SM00448">
    <property type="entry name" value="REC"/>
    <property type="match status" value="1"/>
</dbReference>
<evidence type="ECO:0000259" key="5">
    <source>
        <dbReference type="PROSITE" id="PS50110"/>
    </source>
</evidence>
<sequence length="215" mass="24582">MKFDIVLIDDHSLVLEGLKTLLRDIAGVNSVCTVTNGTELLSLIKSRIFHIYITDLELPDIDGFELMHSIKENNPQAKVIVCTMHEEIWIVNKLRHPDINAVVFKSSGTEALREAVCAVMVDENYYCQRYQQLYKEKSRPDDETELPDMLPTSRELDVLKAIAQGMSTHEISRHLFISENTVEWHRKNLMLKFAARNATDLVIKALTKGYLTIPL</sequence>
<dbReference type="CDD" id="cd17535">
    <property type="entry name" value="REC_NarL-like"/>
    <property type="match status" value="1"/>
</dbReference>
<dbReference type="PRINTS" id="PR00038">
    <property type="entry name" value="HTHLUXR"/>
</dbReference>
<dbReference type="CDD" id="cd06170">
    <property type="entry name" value="LuxR_C_like"/>
    <property type="match status" value="1"/>
</dbReference>
<reference evidence="6" key="2">
    <citation type="journal article" date="2018" name="BMC Genomics">
        <title>Whole genome sequencing and function prediction of 133 gut anaerobes isolated from chicken caecum in pure cultures.</title>
        <authorList>
            <person name="Medvecky M."/>
            <person name="Cejkova D."/>
            <person name="Polansky O."/>
            <person name="Karasova D."/>
            <person name="Kubasova T."/>
            <person name="Cizek A."/>
            <person name="Rychlik I."/>
        </authorList>
    </citation>
    <scope>NUCLEOTIDE SEQUENCE</scope>
    <source>
        <strain evidence="6">An43</strain>
    </source>
</reference>
<dbReference type="Gene3D" id="3.40.50.2300">
    <property type="match status" value="1"/>
</dbReference>
<evidence type="ECO:0000313" key="8">
    <source>
        <dbReference type="Proteomes" id="UP000195386"/>
    </source>
</evidence>
<dbReference type="SUPFAM" id="SSF46894">
    <property type="entry name" value="C-terminal effector domain of the bipartite response regulators"/>
    <property type="match status" value="1"/>
</dbReference>
<dbReference type="GO" id="GO:0006355">
    <property type="term" value="P:regulation of DNA-templated transcription"/>
    <property type="evidence" value="ECO:0007669"/>
    <property type="project" value="InterPro"/>
</dbReference>
<feature type="modified residue" description="4-aspartylphosphate" evidence="3">
    <location>
        <position position="55"/>
    </location>
</feature>
<comment type="caution">
    <text evidence="6">The sequence shown here is derived from an EMBL/GenBank/DDBJ whole genome shotgun (WGS) entry which is preliminary data.</text>
</comment>
<protein>
    <submittedName>
        <fullName evidence="6">DNA-binding response regulator</fullName>
    </submittedName>
</protein>
<gene>
    <name evidence="6" type="ORF">B5F97_16790</name>
    <name evidence="7" type="ORF">DWX38_00050</name>
</gene>
<evidence type="ECO:0000313" key="6">
    <source>
        <dbReference type="EMBL" id="OUN98785.1"/>
    </source>
</evidence>
<dbReference type="InterPro" id="IPR036388">
    <property type="entry name" value="WH-like_DNA-bd_sf"/>
</dbReference>
<dbReference type="Pfam" id="PF00072">
    <property type="entry name" value="Response_reg"/>
    <property type="match status" value="1"/>
</dbReference>
<dbReference type="PROSITE" id="PS00622">
    <property type="entry name" value="HTH_LUXR_1"/>
    <property type="match status" value="1"/>
</dbReference>
<keyword evidence="1 3" id="KW-0597">Phosphoprotein</keyword>
<dbReference type="InterPro" id="IPR000792">
    <property type="entry name" value="Tscrpt_reg_LuxR_C"/>
</dbReference>
<evidence type="ECO:0000259" key="4">
    <source>
        <dbReference type="PROSITE" id="PS50043"/>
    </source>
</evidence>
<dbReference type="InterPro" id="IPR058245">
    <property type="entry name" value="NreC/VraR/RcsB-like_REC"/>
</dbReference>
<feature type="domain" description="Response regulatory" evidence="5">
    <location>
        <begin position="4"/>
        <end position="120"/>
    </location>
</feature>
<evidence type="ECO:0000313" key="7">
    <source>
        <dbReference type="EMBL" id="RGT35411.1"/>
    </source>
</evidence>
<dbReference type="PANTHER" id="PTHR43214:SF17">
    <property type="entry name" value="TRANSCRIPTIONAL REGULATORY PROTEIN RCSB"/>
    <property type="match status" value="1"/>
</dbReference>
<evidence type="ECO:0000313" key="9">
    <source>
        <dbReference type="Proteomes" id="UP000285159"/>
    </source>
</evidence>
<dbReference type="AlphaFoldDB" id="A0A1Y3YLN5"/>
<evidence type="ECO:0000256" key="1">
    <source>
        <dbReference type="ARBA" id="ARBA00022553"/>
    </source>
</evidence>
<dbReference type="PROSITE" id="PS50110">
    <property type="entry name" value="RESPONSE_REGULATORY"/>
    <property type="match status" value="1"/>
</dbReference>
<dbReference type="SUPFAM" id="SSF52172">
    <property type="entry name" value="CheY-like"/>
    <property type="match status" value="1"/>
</dbReference>
<reference evidence="8" key="1">
    <citation type="submission" date="2017-04" db="EMBL/GenBank/DDBJ databases">
        <title>Function of individual gut microbiota members based on whole genome sequencing of pure cultures obtained from chicken caecum.</title>
        <authorList>
            <person name="Medvecky M."/>
            <person name="Cejkova D."/>
            <person name="Polansky O."/>
            <person name="Karasova D."/>
            <person name="Kubasova T."/>
            <person name="Cizek A."/>
            <person name="Rychlik I."/>
        </authorList>
    </citation>
    <scope>NUCLEOTIDE SEQUENCE [LARGE SCALE GENOMIC DNA]</scope>
    <source>
        <strain evidence="8">An43</strain>
    </source>
</reference>
<keyword evidence="2 6" id="KW-0238">DNA-binding</keyword>
<feature type="domain" description="HTH luxR-type" evidence="4">
    <location>
        <begin position="143"/>
        <end position="209"/>
    </location>
</feature>
<proteinExistence type="predicted"/>
<reference evidence="7 9" key="3">
    <citation type="submission" date="2018-08" db="EMBL/GenBank/DDBJ databases">
        <title>A genome reference for cultivated species of the human gut microbiota.</title>
        <authorList>
            <person name="Zou Y."/>
            <person name="Xue W."/>
            <person name="Luo G."/>
        </authorList>
    </citation>
    <scope>NUCLEOTIDE SEQUENCE [LARGE SCALE GENOMIC DNA]</scope>
    <source>
        <strain evidence="7 9">AF19-1AC</strain>
    </source>
</reference>
<evidence type="ECO:0000256" key="3">
    <source>
        <dbReference type="PROSITE-ProRule" id="PRU00169"/>
    </source>
</evidence>
<dbReference type="Proteomes" id="UP000195386">
    <property type="component" value="Unassembled WGS sequence"/>
</dbReference>
<dbReference type="Proteomes" id="UP000285159">
    <property type="component" value="Unassembled WGS sequence"/>
</dbReference>
<dbReference type="RefSeq" id="WP_022219421.1">
    <property type="nucleotide sequence ID" value="NZ_CABIZW010000002.1"/>
</dbReference>
<accession>A0A1Y3YLN5</accession>
<dbReference type="Gene3D" id="1.10.10.10">
    <property type="entry name" value="Winged helix-like DNA-binding domain superfamily/Winged helix DNA-binding domain"/>
    <property type="match status" value="1"/>
</dbReference>
<dbReference type="Pfam" id="PF00196">
    <property type="entry name" value="GerE"/>
    <property type="match status" value="1"/>
</dbReference>
<dbReference type="PROSITE" id="PS50043">
    <property type="entry name" value="HTH_LUXR_2"/>
    <property type="match status" value="1"/>
</dbReference>
<dbReference type="GO" id="GO:0003677">
    <property type="term" value="F:DNA binding"/>
    <property type="evidence" value="ECO:0007669"/>
    <property type="project" value="UniProtKB-KW"/>
</dbReference>
<evidence type="ECO:0000256" key="2">
    <source>
        <dbReference type="ARBA" id="ARBA00023125"/>
    </source>
</evidence>
<dbReference type="EMBL" id="QRWP01000001">
    <property type="protein sequence ID" value="RGT35411.1"/>
    <property type="molecule type" value="Genomic_DNA"/>
</dbReference>
<organism evidence="6 8">
    <name type="scientific">Bacteroides clarus</name>
    <dbReference type="NCBI Taxonomy" id="626929"/>
    <lineage>
        <taxon>Bacteria</taxon>
        <taxon>Pseudomonadati</taxon>
        <taxon>Bacteroidota</taxon>
        <taxon>Bacteroidia</taxon>
        <taxon>Bacteroidales</taxon>
        <taxon>Bacteroidaceae</taxon>
        <taxon>Bacteroides</taxon>
    </lineage>
</organism>
<dbReference type="InterPro" id="IPR039420">
    <property type="entry name" value="WalR-like"/>
</dbReference>
<name>A0A1Y3YLN5_9BACE</name>
<dbReference type="GO" id="GO:0000160">
    <property type="term" value="P:phosphorelay signal transduction system"/>
    <property type="evidence" value="ECO:0007669"/>
    <property type="project" value="InterPro"/>
</dbReference>
<dbReference type="EMBL" id="NFII01000023">
    <property type="protein sequence ID" value="OUN98785.1"/>
    <property type="molecule type" value="Genomic_DNA"/>
</dbReference>
<dbReference type="InterPro" id="IPR001789">
    <property type="entry name" value="Sig_transdc_resp-reg_receiver"/>
</dbReference>
<dbReference type="PANTHER" id="PTHR43214">
    <property type="entry name" value="TWO-COMPONENT RESPONSE REGULATOR"/>
    <property type="match status" value="1"/>
</dbReference>